<name>W7ICX0_9PSEU</name>
<evidence type="ECO:0000256" key="1">
    <source>
        <dbReference type="SAM" id="MobiDB-lite"/>
    </source>
</evidence>
<evidence type="ECO:0000313" key="3">
    <source>
        <dbReference type="Proteomes" id="UP000019277"/>
    </source>
</evidence>
<dbReference type="Proteomes" id="UP000019277">
    <property type="component" value="Unassembled WGS sequence"/>
</dbReference>
<dbReference type="STRING" id="909613.UO65_6255"/>
<feature type="region of interest" description="Disordered" evidence="1">
    <location>
        <begin position="55"/>
        <end position="74"/>
    </location>
</feature>
<feature type="compositionally biased region" description="Pro residues" evidence="1">
    <location>
        <begin position="29"/>
        <end position="38"/>
    </location>
</feature>
<gene>
    <name evidence="2" type="ORF">UO65_6255</name>
</gene>
<proteinExistence type="predicted"/>
<comment type="caution">
    <text evidence="2">The sequence shown here is derived from an EMBL/GenBank/DDBJ whole genome shotgun (WGS) entry which is preliminary data.</text>
</comment>
<dbReference type="AlphaFoldDB" id="W7ICX0"/>
<reference evidence="2 3" key="1">
    <citation type="journal article" date="2014" name="Genome Announc.">
        <title>Draft Genome Sequence of the Antitrypanosomally Active Sponge-Associated Bacterium Actinokineospora sp. Strain EG49.</title>
        <authorList>
            <person name="Harjes J."/>
            <person name="Ryu T."/>
            <person name="Abdelmohsen U.R."/>
            <person name="Moitinho-Silva L."/>
            <person name="Horn H."/>
            <person name="Ravasi T."/>
            <person name="Hentschel U."/>
        </authorList>
    </citation>
    <scope>NUCLEOTIDE SEQUENCE [LARGE SCALE GENOMIC DNA]</scope>
    <source>
        <strain evidence="2 3">EG49</strain>
    </source>
</reference>
<organism evidence="2 3">
    <name type="scientific">Actinokineospora spheciospongiae</name>
    <dbReference type="NCBI Taxonomy" id="909613"/>
    <lineage>
        <taxon>Bacteria</taxon>
        <taxon>Bacillati</taxon>
        <taxon>Actinomycetota</taxon>
        <taxon>Actinomycetes</taxon>
        <taxon>Pseudonocardiales</taxon>
        <taxon>Pseudonocardiaceae</taxon>
        <taxon>Actinokineospora</taxon>
    </lineage>
</organism>
<accession>W7ICX0</accession>
<protein>
    <submittedName>
        <fullName evidence="2">Uncharacterized protein</fullName>
    </submittedName>
</protein>
<sequence length="74" mass="7936">MPCPPALTCRSSRARPPSKPTRPTANHCAPPPADPTPDPGCGVFLLHRWTTLHDTNKSHARLRPAGTGSRHPSP</sequence>
<keyword evidence="3" id="KW-1185">Reference proteome</keyword>
<evidence type="ECO:0000313" key="2">
    <source>
        <dbReference type="EMBL" id="EWC58363.1"/>
    </source>
</evidence>
<dbReference type="EMBL" id="AYXG01000241">
    <property type="protein sequence ID" value="EWC58363.1"/>
    <property type="molecule type" value="Genomic_DNA"/>
</dbReference>
<feature type="region of interest" description="Disordered" evidence="1">
    <location>
        <begin position="1"/>
        <end position="39"/>
    </location>
</feature>